<evidence type="ECO:0000313" key="2">
    <source>
        <dbReference type="EMBL" id="AHX04158.1"/>
    </source>
</evidence>
<dbReference type="eggNOG" id="COG0019">
    <property type="taxonomic scope" value="Bacteria"/>
</dbReference>
<dbReference type="EC" id="4.1.1.20" evidence="2"/>
<protein>
    <submittedName>
        <fullName evidence="2">Diaminopimelate decarboxylase domain protein</fullName>
        <ecNumber evidence="2">4.1.1.20</ecNumber>
    </submittedName>
</protein>
<dbReference type="Gene3D" id="2.40.37.10">
    <property type="entry name" value="Lyase, Ornithine Decarboxylase, Chain A, domain 1"/>
    <property type="match status" value="1"/>
</dbReference>
<gene>
    <name evidence="2" type="ORF">EHF_0428</name>
</gene>
<dbReference type="Proteomes" id="UP000023762">
    <property type="component" value="Chromosome"/>
</dbReference>
<accession>X5GI91</accession>
<dbReference type="STRING" id="391036.EHF_0428"/>
<proteinExistence type="predicted"/>
<dbReference type="GO" id="GO:0008836">
    <property type="term" value="F:diaminopimelate decarboxylase activity"/>
    <property type="evidence" value="ECO:0007669"/>
    <property type="project" value="UniProtKB-EC"/>
</dbReference>
<comment type="cofactor">
    <cofactor evidence="1">
        <name>pyridoxal 5'-phosphate</name>
        <dbReference type="ChEBI" id="CHEBI:597326"/>
    </cofactor>
</comment>
<dbReference type="HOGENOM" id="CLU_3167516_0_0_5"/>
<evidence type="ECO:0000313" key="3">
    <source>
        <dbReference type="Proteomes" id="UP000023762"/>
    </source>
</evidence>
<keyword evidence="2" id="KW-0456">Lyase</keyword>
<dbReference type="EMBL" id="CP007474">
    <property type="protein sequence ID" value="AHX04158.1"/>
    <property type="molecule type" value="Genomic_DNA"/>
</dbReference>
<dbReference type="AlphaFoldDB" id="X5GI91"/>
<dbReference type="InterPro" id="IPR009006">
    <property type="entry name" value="Ala_racemase/Decarboxylase_C"/>
</dbReference>
<reference evidence="2 3" key="1">
    <citation type="submission" date="2014-03" db="EMBL/GenBank/DDBJ databases">
        <title>Sequencing and Comparison of Genomes and Transcriptome Profiles of Human Ehrlichiosis Agents.</title>
        <authorList>
            <person name="Lin M."/>
            <person name="Daugherty S.C."/>
            <person name="Nagaraj S."/>
            <person name="Cheng Z."/>
            <person name="Xiong Q."/>
            <person name="Lin F.-Y."/>
            <person name="Sengamalay N."/>
            <person name="Ott S."/>
            <person name="Godinez A."/>
            <person name="Tallon L.J."/>
            <person name="Sadzewicz L."/>
            <person name="Fraser C.M."/>
            <person name="Dunning Hotopp J.C."/>
            <person name="Rikihisa Y."/>
        </authorList>
    </citation>
    <scope>NUCLEOTIDE SEQUENCE [LARGE SCALE GENOMIC DNA]</scope>
    <source>
        <strain evidence="2 3">HF</strain>
    </source>
</reference>
<keyword evidence="3" id="KW-1185">Reference proteome</keyword>
<dbReference type="SUPFAM" id="SSF50621">
    <property type="entry name" value="Alanine racemase C-terminal domain-like"/>
    <property type="match status" value="1"/>
</dbReference>
<evidence type="ECO:0000256" key="1">
    <source>
        <dbReference type="ARBA" id="ARBA00001933"/>
    </source>
</evidence>
<sequence>MSSNYNSRLLVPEVMVNNSSYDVIRHRQTYKDMLKDKVILDLINNML</sequence>
<name>X5GI91_9RICK</name>
<organism evidence="2 3">
    <name type="scientific">Ehrlichia japonica</name>
    <dbReference type="NCBI Taxonomy" id="391036"/>
    <lineage>
        <taxon>Bacteria</taxon>
        <taxon>Pseudomonadati</taxon>
        <taxon>Pseudomonadota</taxon>
        <taxon>Alphaproteobacteria</taxon>
        <taxon>Rickettsiales</taxon>
        <taxon>Anaplasmataceae</taxon>
        <taxon>Ehrlichia</taxon>
    </lineage>
</organism>
<dbReference type="KEGG" id="ehh:EHF_0428"/>